<name>A0A182NWA7_9DIPT</name>
<evidence type="ECO:0000313" key="2">
    <source>
        <dbReference type="Proteomes" id="UP000075884"/>
    </source>
</evidence>
<dbReference type="EnsemblMetazoa" id="ADIR014187-RA">
    <property type="protein sequence ID" value="ADIR014187-PA"/>
    <property type="gene ID" value="ADIR014187"/>
</dbReference>
<organism evidence="1 2">
    <name type="scientific">Anopheles dirus</name>
    <dbReference type="NCBI Taxonomy" id="7168"/>
    <lineage>
        <taxon>Eukaryota</taxon>
        <taxon>Metazoa</taxon>
        <taxon>Ecdysozoa</taxon>
        <taxon>Arthropoda</taxon>
        <taxon>Hexapoda</taxon>
        <taxon>Insecta</taxon>
        <taxon>Pterygota</taxon>
        <taxon>Neoptera</taxon>
        <taxon>Endopterygota</taxon>
        <taxon>Diptera</taxon>
        <taxon>Nematocera</taxon>
        <taxon>Culicoidea</taxon>
        <taxon>Culicidae</taxon>
        <taxon>Anophelinae</taxon>
        <taxon>Anopheles</taxon>
    </lineage>
</organism>
<protein>
    <submittedName>
        <fullName evidence="1">Uncharacterized protein</fullName>
    </submittedName>
</protein>
<evidence type="ECO:0000313" key="1">
    <source>
        <dbReference type="EnsemblMetazoa" id="ADIR014187-PA"/>
    </source>
</evidence>
<sequence length="14" mass="1559">MMTKADSCQQCLVT</sequence>
<keyword evidence="2" id="KW-1185">Reference proteome</keyword>
<accession>A0A182NWA7</accession>
<reference evidence="2" key="1">
    <citation type="submission" date="2013-03" db="EMBL/GenBank/DDBJ databases">
        <title>The Genome Sequence of Anopheles dirus WRAIR2.</title>
        <authorList>
            <consortium name="The Broad Institute Genomics Platform"/>
            <person name="Neafsey D.E."/>
            <person name="Walton C."/>
            <person name="Walker B."/>
            <person name="Young S.K."/>
            <person name="Zeng Q."/>
            <person name="Gargeya S."/>
            <person name="Fitzgerald M."/>
            <person name="Haas B."/>
            <person name="Abouelleil A."/>
            <person name="Allen A.W."/>
            <person name="Alvarado L."/>
            <person name="Arachchi H.M."/>
            <person name="Berlin A.M."/>
            <person name="Chapman S.B."/>
            <person name="Gainer-Dewar J."/>
            <person name="Goldberg J."/>
            <person name="Griggs A."/>
            <person name="Gujja S."/>
            <person name="Hansen M."/>
            <person name="Howarth C."/>
            <person name="Imamovic A."/>
            <person name="Ireland A."/>
            <person name="Larimer J."/>
            <person name="McCowan C."/>
            <person name="Murphy C."/>
            <person name="Pearson M."/>
            <person name="Poon T.W."/>
            <person name="Priest M."/>
            <person name="Roberts A."/>
            <person name="Saif S."/>
            <person name="Shea T."/>
            <person name="Sisk P."/>
            <person name="Sykes S."/>
            <person name="Wortman J."/>
            <person name="Nusbaum C."/>
            <person name="Birren B."/>
        </authorList>
    </citation>
    <scope>NUCLEOTIDE SEQUENCE [LARGE SCALE GENOMIC DNA]</scope>
    <source>
        <strain evidence="2">WRAIR2</strain>
    </source>
</reference>
<proteinExistence type="predicted"/>
<dbReference type="Proteomes" id="UP000075884">
    <property type="component" value="Unassembled WGS sequence"/>
</dbReference>
<reference evidence="1" key="2">
    <citation type="submission" date="2020-05" db="UniProtKB">
        <authorList>
            <consortium name="EnsemblMetazoa"/>
        </authorList>
    </citation>
    <scope>IDENTIFICATION</scope>
    <source>
        <strain evidence="1">WRAIR2</strain>
    </source>
</reference>
<dbReference type="VEuPathDB" id="VectorBase:ADIR014187"/>